<dbReference type="Proteomes" id="UP000075320">
    <property type="component" value="Unassembled WGS sequence"/>
</dbReference>
<dbReference type="AlphaFoldDB" id="A0A150WS04"/>
<evidence type="ECO:0000313" key="3">
    <source>
        <dbReference type="Proteomes" id="UP000075320"/>
    </source>
</evidence>
<dbReference type="EMBL" id="LUKE01000001">
    <property type="protein sequence ID" value="KYG67049.1"/>
    <property type="molecule type" value="Genomic_DNA"/>
</dbReference>
<accession>A0A150WS04</accession>
<evidence type="ECO:0000256" key="1">
    <source>
        <dbReference type="SAM" id="SignalP"/>
    </source>
</evidence>
<sequence length="121" mass="13440">MKHLAKFLIMIHLSAGAPAFASAIEAKMSSFKMNVCSSEQGCLEVEAPFSEGSQARPLHRLTKPVVTLIKNNKKTVLKADTGYIDLSENQLVLYTKTHGSTQETYFNLNDLKRFDVLHGAR</sequence>
<name>A0A150WS04_BDEBC</name>
<organism evidence="2 3">
    <name type="scientific">Bdellovibrio bacteriovorus</name>
    <dbReference type="NCBI Taxonomy" id="959"/>
    <lineage>
        <taxon>Bacteria</taxon>
        <taxon>Pseudomonadati</taxon>
        <taxon>Bdellovibrionota</taxon>
        <taxon>Bdellovibrionia</taxon>
        <taxon>Bdellovibrionales</taxon>
        <taxon>Pseudobdellovibrionaceae</taxon>
        <taxon>Bdellovibrio</taxon>
    </lineage>
</organism>
<feature type="chain" id="PRO_5007573566" evidence="1">
    <location>
        <begin position="24"/>
        <end position="121"/>
    </location>
</feature>
<keyword evidence="3" id="KW-1185">Reference proteome</keyword>
<keyword evidence="1" id="KW-0732">Signal</keyword>
<reference evidence="2 3" key="1">
    <citation type="submission" date="2016-03" db="EMBL/GenBank/DDBJ databases">
        <authorList>
            <person name="Ploux O."/>
        </authorList>
    </citation>
    <scope>NUCLEOTIDE SEQUENCE [LARGE SCALE GENOMIC DNA]</scope>
    <source>
        <strain evidence="2 3">R0</strain>
    </source>
</reference>
<evidence type="ECO:0000313" key="2">
    <source>
        <dbReference type="EMBL" id="KYG67049.1"/>
    </source>
</evidence>
<proteinExistence type="predicted"/>
<feature type="signal peptide" evidence="1">
    <location>
        <begin position="1"/>
        <end position="23"/>
    </location>
</feature>
<protein>
    <submittedName>
        <fullName evidence="2">Uncharacterized protein</fullName>
    </submittedName>
</protein>
<gene>
    <name evidence="2" type="ORF">AZI86_08530</name>
</gene>
<comment type="caution">
    <text evidence="2">The sequence shown here is derived from an EMBL/GenBank/DDBJ whole genome shotgun (WGS) entry which is preliminary data.</text>
</comment>
<dbReference type="RefSeq" id="WP_061834626.1">
    <property type="nucleotide sequence ID" value="NZ_LUKE01000001.1"/>
</dbReference>